<dbReference type="PANTHER" id="PTHR24320">
    <property type="entry name" value="RETINOL DEHYDROGENASE"/>
    <property type="match status" value="1"/>
</dbReference>
<dbReference type="OrthoDB" id="542013at2759"/>
<dbReference type="Proteomes" id="UP000631181">
    <property type="component" value="Unassembled WGS sequence"/>
</dbReference>
<dbReference type="InterPro" id="IPR002347">
    <property type="entry name" value="SDR_fam"/>
</dbReference>
<name>A0A8J8WIK3_9EURO</name>
<dbReference type="SUPFAM" id="SSF51735">
    <property type="entry name" value="NAD(P)-binding Rossmann-fold domains"/>
    <property type="match status" value="1"/>
</dbReference>
<dbReference type="Pfam" id="PF00106">
    <property type="entry name" value="adh_short"/>
    <property type="match status" value="1"/>
</dbReference>
<keyword evidence="3" id="KW-0560">Oxidoreductase</keyword>
<gene>
    <name evidence="4" type="ORF">PECM_004164</name>
</gene>
<dbReference type="AlphaFoldDB" id="A0A8J8WIK3"/>
<evidence type="ECO:0000313" key="4">
    <source>
        <dbReference type="EMBL" id="KAF7717507.1"/>
    </source>
</evidence>
<keyword evidence="5" id="KW-1185">Reference proteome</keyword>
<dbReference type="EMBL" id="WIWV01000026">
    <property type="protein sequence ID" value="KAF7717507.1"/>
    <property type="molecule type" value="Genomic_DNA"/>
</dbReference>
<evidence type="ECO:0000256" key="2">
    <source>
        <dbReference type="ARBA" id="ARBA00022857"/>
    </source>
</evidence>
<protein>
    <submittedName>
        <fullName evidence="4">Uncharacterized protein</fullName>
    </submittedName>
</protein>
<dbReference type="GO" id="GO:0016491">
    <property type="term" value="F:oxidoreductase activity"/>
    <property type="evidence" value="ECO:0007669"/>
    <property type="project" value="UniProtKB-KW"/>
</dbReference>
<comment type="similarity">
    <text evidence="1">Belongs to the short-chain dehydrogenases/reductases (SDR) family.</text>
</comment>
<evidence type="ECO:0000256" key="1">
    <source>
        <dbReference type="ARBA" id="ARBA00006484"/>
    </source>
</evidence>
<comment type="caution">
    <text evidence="4">The sequence shown here is derived from an EMBL/GenBank/DDBJ whole genome shotgun (WGS) entry which is preliminary data.</text>
</comment>
<accession>A0A8J8WIK3</accession>
<evidence type="ECO:0000256" key="3">
    <source>
        <dbReference type="ARBA" id="ARBA00023002"/>
    </source>
</evidence>
<organism evidence="4 5">
    <name type="scientific">Penicillium ucsense</name>
    <dbReference type="NCBI Taxonomy" id="2839758"/>
    <lineage>
        <taxon>Eukaryota</taxon>
        <taxon>Fungi</taxon>
        <taxon>Dikarya</taxon>
        <taxon>Ascomycota</taxon>
        <taxon>Pezizomycotina</taxon>
        <taxon>Eurotiomycetes</taxon>
        <taxon>Eurotiomycetidae</taxon>
        <taxon>Eurotiales</taxon>
        <taxon>Aspergillaceae</taxon>
        <taxon>Penicillium</taxon>
    </lineage>
</organism>
<dbReference type="Gene3D" id="3.40.50.720">
    <property type="entry name" value="NAD(P)-binding Rossmann-like Domain"/>
    <property type="match status" value="1"/>
</dbReference>
<sequence>MSANAKIVLATGASSGLGFESIKQLLLDHPESYTFIIGARDTKRTQAAYDALNYDTAQNQVHILPLDLKDLRSVQLFAQKALTQLGRHTIDFLFLAAGTLDAAQGPSSHGSQWCDGLVVNHLAQHYLVHLIRETLLASKSRIVFVSSGAIRNVRDQDPKTLDTDMKANSDAGKYVVYCGSKFVQLLGAHYWRQNLPGCTIVAVSPGLVPDTNLATDMGLSMNMSDAKTVPEGARSLLEAFTRNDIPADPEQIFLTSWGEWWPKDVYALSLDVDLQKKWCPSREEIEKAEGLAGQS</sequence>
<reference evidence="4" key="1">
    <citation type="journal article" date="2020" name="Front. Microbiol.">
        <title>Gene regulatory networks of Penicillium echinulatum 2HH and Penicillium oxalicum 114-2 inferred by a computational biology approach.</title>
        <authorList>
            <person name="Lenz A.R."/>
            <person name="Galan-Vasquez E."/>
            <person name="Balbinot E."/>
            <person name="De Abreu F.P."/>
            <person name="De Oliveira N.S."/>
            <person name="Da Rosa L.O."/>
            <person name="De Avila E Silva S."/>
            <person name="Camassola M."/>
            <person name="Dillon A.J.P."/>
            <person name="Perez-Rueda E."/>
        </authorList>
    </citation>
    <scope>NUCLEOTIDE SEQUENCE</scope>
    <source>
        <strain evidence="4">S1M29</strain>
    </source>
</reference>
<dbReference type="PANTHER" id="PTHR24320:SF148">
    <property type="entry name" value="NAD(P)-BINDING ROSSMANN-FOLD SUPERFAMILY PROTEIN"/>
    <property type="match status" value="1"/>
</dbReference>
<proteinExistence type="inferred from homology"/>
<keyword evidence="2" id="KW-0521">NADP</keyword>
<dbReference type="InterPro" id="IPR036291">
    <property type="entry name" value="NAD(P)-bd_dom_sf"/>
</dbReference>
<evidence type="ECO:0000313" key="5">
    <source>
        <dbReference type="Proteomes" id="UP000631181"/>
    </source>
</evidence>